<dbReference type="CDD" id="cd04301">
    <property type="entry name" value="NAT_SF"/>
    <property type="match status" value="1"/>
</dbReference>
<organism evidence="2 3">
    <name type="scientific">Actinomadura rubrobrunea</name>
    <dbReference type="NCBI Taxonomy" id="115335"/>
    <lineage>
        <taxon>Bacteria</taxon>
        <taxon>Bacillati</taxon>
        <taxon>Actinomycetota</taxon>
        <taxon>Actinomycetes</taxon>
        <taxon>Streptosporangiales</taxon>
        <taxon>Thermomonosporaceae</taxon>
        <taxon>Actinomadura</taxon>
    </lineage>
</organism>
<protein>
    <recommendedName>
        <fullName evidence="1">N-acetyltransferase domain-containing protein</fullName>
    </recommendedName>
</protein>
<sequence length="176" mass="19868">MTELTLLSPLSLGPASLDDVRVRPYGVGDEERLLRISQRLSRHSLYTRFFIGTPRLPDDYVRALRGLDHWDREAIVALLDDEIIGIADYTRLADRPDHADVAVLVADSWQRRGLARLLVSCLADLARRRRIGVFHADVLLENRQARAAIAAAWPAARPVWHDGSARFHLPLPRVTP</sequence>
<dbReference type="Pfam" id="PF00583">
    <property type="entry name" value="Acetyltransf_1"/>
    <property type="match status" value="1"/>
</dbReference>
<evidence type="ECO:0000259" key="1">
    <source>
        <dbReference type="PROSITE" id="PS51186"/>
    </source>
</evidence>
<evidence type="ECO:0000313" key="2">
    <source>
        <dbReference type="EMBL" id="GLW64864.1"/>
    </source>
</evidence>
<dbReference type="EMBL" id="BSRZ01000006">
    <property type="protein sequence ID" value="GLW64864.1"/>
    <property type="molecule type" value="Genomic_DNA"/>
</dbReference>
<proteinExistence type="predicted"/>
<gene>
    <name evidence="2" type="ORF">Arub01_31080</name>
</gene>
<dbReference type="SUPFAM" id="SSF55729">
    <property type="entry name" value="Acyl-CoA N-acyltransferases (Nat)"/>
    <property type="match status" value="1"/>
</dbReference>
<reference evidence="2" key="1">
    <citation type="submission" date="2023-02" db="EMBL/GenBank/DDBJ databases">
        <title>Actinomadura rubrobrunea NBRC 14622.</title>
        <authorList>
            <person name="Ichikawa N."/>
            <person name="Sato H."/>
            <person name="Tonouchi N."/>
        </authorList>
    </citation>
    <scope>NUCLEOTIDE SEQUENCE</scope>
    <source>
        <strain evidence="2">NBRC 14622</strain>
    </source>
</reference>
<dbReference type="AlphaFoldDB" id="A0A9W6UVB6"/>
<keyword evidence="3" id="KW-1185">Reference proteome</keyword>
<dbReference type="Proteomes" id="UP001165124">
    <property type="component" value="Unassembled WGS sequence"/>
</dbReference>
<dbReference type="InterPro" id="IPR016181">
    <property type="entry name" value="Acyl_CoA_acyltransferase"/>
</dbReference>
<name>A0A9W6UVB6_9ACTN</name>
<accession>A0A9W6UVB6</accession>
<dbReference type="PROSITE" id="PS51186">
    <property type="entry name" value="GNAT"/>
    <property type="match status" value="1"/>
</dbReference>
<dbReference type="Gene3D" id="3.40.630.30">
    <property type="match status" value="1"/>
</dbReference>
<dbReference type="GO" id="GO:0016747">
    <property type="term" value="F:acyltransferase activity, transferring groups other than amino-acyl groups"/>
    <property type="evidence" value="ECO:0007669"/>
    <property type="project" value="InterPro"/>
</dbReference>
<feature type="domain" description="N-acetyltransferase" evidence="1">
    <location>
        <begin position="20"/>
        <end position="176"/>
    </location>
</feature>
<evidence type="ECO:0000313" key="3">
    <source>
        <dbReference type="Proteomes" id="UP001165124"/>
    </source>
</evidence>
<dbReference type="InterPro" id="IPR000182">
    <property type="entry name" value="GNAT_dom"/>
</dbReference>
<dbReference type="RefSeq" id="WP_067907257.1">
    <property type="nucleotide sequence ID" value="NZ_BSRZ01000006.1"/>
</dbReference>
<comment type="caution">
    <text evidence="2">The sequence shown here is derived from an EMBL/GenBank/DDBJ whole genome shotgun (WGS) entry which is preliminary data.</text>
</comment>